<dbReference type="Proteomes" id="UP000018050">
    <property type="component" value="Unassembled WGS sequence"/>
</dbReference>
<feature type="compositionally biased region" description="Basic and acidic residues" evidence="1">
    <location>
        <begin position="65"/>
        <end position="74"/>
    </location>
</feature>
<feature type="compositionally biased region" description="Basic and acidic residues" evidence="1">
    <location>
        <begin position="276"/>
        <end position="285"/>
    </location>
</feature>
<organism evidence="2 3">
    <name type="scientific">Eimeria acervulina</name>
    <name type="common">Coccidian parasite</name>
    <dbReference type="NCBI Taxonomy" id="5801"/>
    <lineage>
        <taxon>Eukaryota</taxon>
        <taxon>Sar</taxon>
        <taxon>Alveolata</taxon>
        <taxon>Apicomplexa</taxon>
        <taxon>Conoidasida</taxon>
        <taxon>Coccidia</taxon>
        <taxon>Eucoccidiorida</taxon>
        <taxon>Eimeriorina</taxon>
        <taxon>Eimeriidae</taxon>
        <taxon>Eimeria</taxon>
    </lineage>
</organism>
<gene>
    <name evidence="2" type="ORF">EAH_00014720</name>
</gene>
<feature type="region of interest" description="Disordered" evidence="1">
    <location>
        <begin position="59"/>
        <end position="106"/>
    </location>
</feature>
<reference evidence="2" key="1">
    <citation type="submission" date="2013-10" db="EMBL/GenBank/DDBJ databases">
        <title>Genomic analysis of the causative agents of coccidiosis in chickens.</title>
        <authorList>
            <person name="Reid A.J."/>
            <person name="Blake D."/>
            <person name="Billington K."/>
            <person name="Browne H."/>
            <person name="Dunn M."/>
            <person name="Hung S."/>
            <person name="Kawahara F."/>
            <person name="Miranda-Saavedra D."/>
            <person name="Mourier T."/>
            <person name="Nagra H."/>
            <person name="Otto T.D."/>
            <person name="Rawlings N."/>
            <person name="Sanchez A."/>
            <person name="Sanders M."/>
            <person name="Subramaniam C."/>
            <person name="Tay Y."/>
            <person name="Dear P."/>
            <person name="Doerig C."/>
            <person name="Gruber A."/>
            <person name="Parkinson J."/>
            <person name="Shirley M."/>
            <person name="Wan K.L."/>
            <person name="Berriman M."/>
            <person name="Tomley F."/>
            <person name="Pain A."/>
        </authorList>
    </citation>
    <scope>NUCLEOTIDE SEQUENCE</scope>
    <source>
        <strain evidence="2">Houghton</strain>
    </source>
</reference>
<feature type="region of interest" description="Disordered" evidence="1">
    <location>
        <begin position="384"/>
        <end position="443"/>
    </location>
</feature>
<dbReference type="OMA" id="QAPLYMC"/>
<feature type="compositionally biased region" description="Basic and acidic residues" evidence="1">
    <location>
        <begin position="429"/>
        <end position="438"/>
    </location>
</feature>
<dbReference type="AlphaFoldDB" id="U6GM58"/>
<evidence type="ECO:0000313" key="2">
    <source>
        <dbReference type="EMBL" id="CDI80373.1"/>
    </source>
</evidence>
<evidence type="ECO:0000256" key="1">
    <source>
        <dbReference type="SAM" id="MobiDB-lite"/>
    </source>
</evidence>
<feature type="compositionally biased region" description="Polar residues" evidence="1">
    <location>
        <begin position="392"/>
        <end position="405"/>
    </location>
</feature>
<dbReference type="VEuPathDB" id="ToxoDB:EAH_00014720"/>
<feature type="compositionally biased region" description="Low complexity" evidence="1">
    <location>
        <begin position="406"/>
        <end position="426"/>
    </location>
</feature>
<feature type="compositionally biased region" description="Polar residues" evidence="1">
    <location>
        <begin position="11"/>
        <end position="25"/>
    </location>
</feature>
<keyword evidence="3" id="KW-1185">Reference proteome</keyword>
<feature type="region of interest" description="Disordered" evidence="1">
    <location>
        <begin position="167"/>
        <end position="190"/>
    </location>
</feature>
<feature type="compositionally biased region" description="Low complexity" evidence="1">
    <location>
        <begin position="95"/>
        <end position="106"/>
    </location>
</feature>
<evidence type="ECO:0000313" key="3">
    <source>
        <dbReference type="Proteomes" id="UP000018050"/>
    </source>
</evidence>
<sequence>MSLPFKETPTETHFSSGKYQENNSRGCKDRSFSTCHLKNNEIEAIGHTSSLARACRLAGRGARRRSPDQQRERSSLSLEYTSDPVPKASTPRCFSGASDGSGSDDGVTVYIDETDDDDTKDGLLITECRISSRRAAEIRAFKAQWVEQMLQKKNQFLNSCLARGVRGGKRQVSNKETNGHEAGTDSASSSGVGFLENKLKAFAACMMPEALECISCNGKRWAEATTSDSSESDSAESPRASSRCSQRRHDFETLPRASLARDQRPHTSANPRVSKTARETHEQGAHRQAHQQRAADAALRSWGRFLKYIRKTSKVLPARQRIEQKAGLESDDDDEQAPLYMCRPGSVQRPSPLISHSLTEHLKASGTMFFKQFRRQCLSGSAPLNPDATGIAPTQPQQSNALQENSVSASPDAAHAPPSSEAAAAAVNDNKRKPHAESDTEEAVPLYEISAGTSALFGDMMRLEDTARMLDASCTFRLPAAPSSVVRRENCKLKTSAGLAHLPSEASAFSSGAALWAAATPDAPATAVTAAAASCHHKRKSHVTLYTSPHAATAAALSKLIANCQMQRSSKAQERLHISCSATAGVNDLKRGESCSNAKAKEGDDSCVVYTVQADEDTLALSGLDAEYCARVESASRGGNRAAGSLAHLEHMLPHGSAVQGNASSVAMHKKRKIPVDNNVVLTDDEDFGNERFPVKEETSGAACHTEAVEEANYQRSLMVDKLMLAHLMPYLPQFSPP</sequence>
<reference evidence="2" key="2">
    <citation type="submission" date="2013-10" db="EMBL/GenBank/DDBJ databases">
        <authorList>
            <person name="Aslett M."/>
        </authorList>
    </citation>
    <scope>NUCLEOTIDE SEQUENCE</scope>
    <source>
        <strain evidence="2">Houghton</strain>
    </source>
</reference>
<dbReference type="OrthoDB" id="346071at2759"/>
<feature type="region of interest" description="Disordered" evidence="1">
    <location>
        <begin position="226"/>
        <end position="290"/>
    </location>
</feature>
<dbReference type="RefSeq" id="XP_013249661.1">
    <property type="nucleotide sequence ID" value="XM_013394207.1"/>
</dbReference>
<dbReference type="GeneID" id="25269542"/>
<name>U6GM58_EIMAC</name>
<protein>
    <submittedName>
        <fullName evidence="2">Uncharacterized protein</fullName>
    </submittedName>
</protein>
<accession>U6GM58</accession>
<feature type="region of interest" description="Disordered" evidence="1">
    <location>
        <begin position="1"/>
        <end position="27"/>
    </location>
</feature>
<feature type="compositionally biased region" description="Basic and acidic residues" evidence="1">
    <location>
        <begin position="247"/>
        <end position="265"/>
    </location>
</feature>
<dbReference type="EMBL" id="HG671193">
    <property type="protein sequence ID" value="CDI80373.1"/>
    <property type="molecule type" value="Genomic_DNA"/>
</dbReference>
<proteinExistence type="predicted"/>